<organism evidence="7 8">
    <name type="scientific">Kribbella aluminosa</name>
    <dbReference type="NCBI Taxonomy" id="416017"/>
    <lineage>
        <taxon>Bacteria</taxon>
        <taxon>Bacillati</taxon>
        <taxon>Actinomycetota</taxon>
        <taxon>Actinomycetes</taxon>
        <taxon>Propionibacteriales</taxon>
        <taxon>Kribbellaceae</taxon>
        <taxon>Kribbella</taxon>
    </lineage>
</organism>
<dbReference type="Gene3D" id="3.40.1010.20">
    <property type="entry name" value="4-hydroxy-3-methylbut-2-enyl diphosphate reductase, catalytic domain"/>
    <property type="match status" value="2"/>
</dbReference>
<comment type="catalytic activity">
    <reaction evidence="5">
        <text>isopentenyl diphosphate + 2 oxidized [2Fe-2S]-[ferredoxin] + H2O = (2E)-4-hydroxy-3-methylbut-2-enyl diphosphate + 2 reduced [2Fe-2S]-[ferredoxin] + 2 H(+)</text>
        <dbReference type="Rhea" id="RHEA:24488"/>
        <dbReference type="Rhea" id="RHEA-COMP:10000"/>
        <dbReference type="Rhea" id="RHEA-COMP:10001"/>
        <dbReference type="ChEBI" id="CHEBI:15377"/>
        <dbReference type="ChEBI" id="CHEBI:15378"/>
        <dbReference type="ChEBI" id="CHEBI:33737"/>
        <dbReference type="ChEBI" id="CHEBI:33738"/>
        <dbReference type="ChEBI" id="CHEBI:128753"/>
        <dbReference type="ChEBI" id="CHEBI:128769"/>
        <dbReference type="EC" id="1.17.7.4"/>
    </reaction>
</comment>
<feature type="binding site" evidence="5">
    <location>
        <position position="272"/>
    </location>
    <ligand>
        <name>(2E)-4-hydroxy-3-methylbut-2-enyl diphosphate</name>
        <dbReference type="ChEBI" id="CHEBI:128753"/>
    </ligand>
</feature>
<feature type="active site" description="Proton donor" evidence="5">
    <location>
        <position position="324"/>
    </location>
</feature>
<feature type="binding site" evidence="5">
    <location>
        <position position="239"/>
    </location>
    <ligand>
        <name>(2E)-4-hydroxy-3-methylbut-2-enyl diphosphate</name>
        <dbReference type="ChEBI" id="CHEBI:128753"/>
    </ligand>
</feature>
<dbReference type="EMBL" id="JAGINT010000001">
    <property type="protein sequence ID" value="MBP2351961.1"/>
    <property type="molecule type" value="Genomic_DNA"/>
</dbReference>
<evidence type="ECO:0000313" key="7">
    <source>
        <dbReference type="EMBL" id="MBP2351961.1"/>
    </source>
</evidence>
<comment type="pathway">
    <text evidence="5">Isoprenoid biosynthesis; dimethylallyl diphosphate biosynthesis; dimethylallyl diphosphate from (2E)-4-hydroxy-3-methylbutenyl diphosphate: step 1/1.</text>
</comment>
<feature type="binding site" evidence="5">
    <location>
        <position position="239"/>
    </location>
    <ligand>
        <name>isopentenyl diphosphate</name>
        <dbReference type="ChEBI" id="CHEBI:128769"/>
    </ligand>
</feature>
<feature type="binding site" evidence="5">
    <location>
        <position position="322"/>
    </location>
    <ligand>
        <name>isopentenyl diphosphate</name>
        <dbReference type="ChEBI" id="CHEBI:128769"/>
    </ligand>
</feature>
<dbReference type="Pfam" id="PF01048">
    <property type="entry name" value="PNP_UDP_1"/>
    <property type="match status" value="1"/>
</dbReference>
<feature type="binding site" evidence="5">
    <location>
        <position position="322"/>
    </location>
    <ligand>
        <name>dimethylallyl diphosphate</name>
        <dbReference type="ChEBI" id="CHEBI:57623"/>
    </ligand>
</feature>
<feature type="binding site" evidence="5">
    <location>
        <position position="464"/>
    </location>
    <ligand>
        <name>dimethylallyl diphosphate</name>
        <dbReference type="ChEBI" id="CHEBI:57623"/>
    </ligand>
</feature>
<feature type="binding site" evidence="5">
    <location>
        <position position="421"/>
    </location>
    <ligand>
        <name>(2E)-4-hydroxy-3-methylbut-2-enyl diphosphate</name>
        <dbReference type="ChEBI" id="CHEBI:128753"/>
    </ligand>
</feature>
<comment type="cofactor">
    <cofactor evidence="5">
        <name>[4Fe-4S] cluster</name>
        <dbReference type="ChEBI" id="CHEBI:49883"/>
    </cofactor>
    <text evidence="5">Binds 1 [4Fe-4S] cluster per subunit.</text>
</comment>
<dbReference type="InterPro" id="IPR003451">
    <property type="entry name" value="LytB/IspH"/>
</dbReference>
<feature type="domain" description="Nucleoside phosphorylase" evidence="6">
    <location>
        <begin position="39"/>
        <end position="146"/>
    </location>
</feature>
<comment type="function">
    <text evidence="5">Catalyzes the conversion of 1-hydroxy-2-methyl-2-(E)-butenyl 4-diphosphate (HMBPP) into a mixture of isopentenyl diphosphate (IPP) and dimethylallyl diphosphate (DMAPP). Acts in the terminal step of the DOXP/MEP pathway for isoprenoid precursor biosynthesis.</text>
</comment>
<keyword evidence="1 5" id="KW-0004">4Fe-4S</keyword>
<dbReference type="Gene3D" id="3.40.50.11270">
    <property type="match status" value="1"/>
</dbReference>
<feature type="binding site" evidence="5">
    <location>
        <position position="420"/>
    </location>
    <ligand>
        <name>dimethylallyl diphosphate</name>
        <dbReference type="ChEBI" id="CHEBI:57623"/>
    </ligand>
</feature>
<evidence type="ECO:0000259" key="6">
    <source>
        <dbReference type="Pfam" id="PF01048"/>
    </source>
</evidence>
<feature type="binding site" evidence="5">
    <location>
        <position position="422"/>
    </location>
    <ligand>
        <name>(2E)-4-hydroxy-3-methylbut-2-enyl diphosphate</name>
        <dbReference type="ChEBI" id="CHEBI:128753"/>
    </ligand>
</feature>
<feature type="binding site" evidence="5">
    <location>
        <position position="420"/>
    </location>
    <ligand>
        <name>isopentenyl diphosphate</name>
        <dbReference type="ChEBI" id="CHEBI:128769"/>
    </ligand>
</feature>
<feature type="binding site" evidence="5">
    <location>
        <position position="420"/>
    </location>
    <ligand>
        <name>(2E)-4-hydroxy-3-methylbut-2-enyl diphosphate</name>
        <dbReference type="ChEBI" id="CHEBI:128753"/>
    </ligand>
</feature>
<accession>A0ABS4UJX7</accession>
<dbReference type="PANTHER" id="PTHR30426:SF0">
    <property type="entry name" value="4-HYDROXY-3-METHYLBUT-2-ENYL DIPHOSPHATE REDUCTASE"/>
    <property type="match status" value="1"/>
</dbReference>
<proteinExistence type="inferred from homology"/>
<dbReference type="GO" id="GO:0051745">
    <property type="term" value="F:4-hydroxy-3-methylbut-2-enyl diphosphate reductase activity"/>
    <property type="evidence" value="ECO:0007669"/>
    <property type="project" value="UniProtKB-EC"/>
</dbReference>
<feature type="binding site" evidence="5">
    <location>
        <position position="362"/>
    </location>
    <ligand>
        <name>(2E)-4-hydroxy-3-methylbut-2-enyl diphosphate</name>
        <dbReference type="ChEBI" id="CHEBI:128753"/>
    </ligand>
</feature>
<feature type="binding site" evidence="5">
    <location>
        <position position="239"/>
    </location>
    <ligand>
        <name>dimethylallyl diphosphate</name>
        <dbReference type="ChEBI" id="CHEBI:57623"/>
    </ligand>
</feature>
<feature type="binding site" evidence="5">
    <location>
        <position position="464"/>
    </location>
    <ligand>
        <name>(2E)-4-hydroxy-3-methylbut-2-enyl diphosphate</name>
        <dbReference type="ChEBI" id="CHEBI:128753"/>
    </ligand>
</feature>
<dbReference type="RefSeq" id="WP_209694789.1">
    <property type="nucleotide sequence ID" value="NZ_BAAAVU010000002.1"/>
</dbReference>
<dbReference type="InterPro" id="IPR000845">
    <property type="entry name" value="Nucleoside_phosphorylase_d"/>
</dbReference>
<comment type="caution">
    <text evidence="7">The sequence shown here is derived from an EMBL/GenBank/DDBJ whole genome shotgun (WGS) entry which is preliminary data.</text>
</comment>
<feature type="binding site" evidence="5">
    <location>
        <position position="422"/>
    </location>
    <ligand>
        <name>dimethylallyl diphosphate</name>
        <dbReference type="ChEBI" id="CHEBI:57623"/>
    </ligand>
</feature>
<feature type="binding site" evidence="5">
    <location>
        <position position="421"/>
    </location>
    <ligand>
        <name>isopentenyl diphosphate</name>
        <dbReference type="ChEBI" id="CHEBI:128769"/>
    </ligand>
</feature>
<feature type="binding site" evidence="5">
    <location>
        <position position="464"/>
    </location>
    <ligand>
        <name>isopentenyl diphosphate</name>
        <dbReference type="ChEBI" id="CHEBI:128769"/>
    </ligand>
</feature>
<keyword evidence="5 7" id="KW-0560">Oxidoreductase</keyword>
<feature type="binding site" evidence="5">
    <location>
        <position position="272"/>
    </location>
    <ligand>
        <name>dimethylallyl diphosphate</name>
        <dbReference type="ChEBI" id="CHEBI:57623"/>
    </ligand>
</feature>
<name>A0ABS4UJX7_9ACTN</name>
<dbReference type="PANTHER" id="PTHR30426">
    <property type="entry name" value="4-HYDROXY-3-METHYLBUT-2-ENYL DIPHOSPHATE REDUCTASE"/>
    <property type="match status" value="1"/>
</dbReference>
<evidence type="ECO:0000256" key="5">
    <source>
        <dbReference type="HAMAP-Rule" id="MF_00191"/>
    </source>
</evidence>
<dbReference type="Gene3D" id="3.40.50.1580">
    <property type="entry name" value="Nucleoside phosphorylase domain"/>
    <property type="match status" value="1"/>
</dbReference>
<keyword evidence="4 5" id="KW-0411">Iron-sulfur</keyword>
<keyword evidence="3 5" id="KW-0408">Iron</keyword>
<dbReference type="EC" id="1.17.7.4" evidence="5"/>
<gene>
    <name evidence="5" type="primary">ispH</name>
    <name evidence="7" type="ORF">JOF29_003044</name>
</gene>
<dbReference type="NCBIfam" id="TIGR00216">
    <property type="entry name" value="ispH_lytB"/>
    <property type="match status" value="1"/>
</dbReference>
<feature type="binding site" evidence="5">
    <location>
        <position position="272"/>
    </location>
    <ligand>
        <name>isopentenyl diphosphate</name>
        <dbReference type="ChEBI" id="CHEBI:128769"/>
    </ligand>
</feature>
<dbReference type="Proteomes" id="UP000755585">
    <property type="component" value="Unassembled WGS sequence"/>
</dbReference>
<sequence length="506" mass="53037">MTGVVCTPLYAEWLALRAAHPVHTGRSRGAHLEGPTLIAGVAGALIEGIAPGDLVVATEIQHATRTTPGAEAADFRPGREGAGVRWGRSVSCDAAVLVAGELRRRGFTVHAGPVVTTDHVVDSAAERAGFAARGAVAVDTESGLLAGEGGRSVVVRVVVDTPGQPLRGIGMPWRGVRALLELRPTAGVINAWSAATGEREVLLAAPRSFCAGVERAIETVEQALERFGAPVYVRRQIVHNRHVVGDLERRGAVFVEEVDAVPEGSVLVLAAHGVAPTVRAQAAERHLRVIDATCPLVSKVHQEVRRYAGNDNTVVLIGHADHEEVVGTTGEAPDHVLVVSSPAEAATIQVPDPTRVAYAMQTTLAVEDASETAAVLRRRFPALKGPRTDDICYATSNRQAGLRAIARRSDLVIVLGSQNSSNSHRLVEVAEAAGTPAVLVDDAGELPLDRLAGANRIGITAGASAPPALVDELVRCLSGLGPITVTETGEPTEDVRFVLPREVTQP</sequence>
<comment type="similarity">
    <text evidence="5">Belongs to the IspH family.</text>
</comment>
<dbReference type="HAMAP" id="MF_00191">
    <property type="entry name" value="IspH"/>
    <property type="match status" value="1"/>
</dbReference>
<feature type="binding site" evidence="5">
    <location>
        <position position="392"/>
    </location>
    <ligand>
        <name>[4Fe-4S] cluster</name>
        <dbReference type="ChEBI" id="CHEBI:49883"/>
    </ligand>
</feature>
<feature type="binding site" evidence="5">
    <location>
        <position position="421"/>
    </location>
    <ligand>
        <name>dimethylallyl diphosphate</name>
        <dbReference type="ChEBI" id="CHEBI:57623"/>
    </ligand>
</feature>
<evidence type="ECO:0000256" key="3">
    <source>
        <dbReference type="ARBA" id="ARBA00023004"/>
    </source>
</evidence>
<evidence type="ECO:0000256" key="1">
    <source>
        <dbReference type="ARBA" id="ARBA00022485"/>
    </source>
</evidence>
<keyword evidence="8" id="KW-1185">Reference proteome</keyword>
<feature type="binding site" evidence="5">
    <location>
        <position position="422"/>
    </location>
    <ligand>
        <name>isopentenyl diphosphate</name>
        <dbReference type="ChEBI" id="CHEBI:128769"/>
    </ligand>
</feature>
<dbReference type="CDD" id="cd13944">
    <property type="entry name" value="lytB_ispH"/>
    <property type="match status" value="1"/>
</dbReference>
<evidence type="ECO:0000313" key="8">
    <source>
        <dbReference type="Proteomes" id="UP000755585"/>
    </source>
</evidence>
<feature type="binding site" evidence="5">
    <location>
        <position position="210"/>
    </location>
    <ligand>
        <name>[4Fe-4S] cluster</name>
        <dbReference type="ChEBI" id="CHEBI:49883"/>
    </ligand>
</feature>
<keyword evidence="5" id="KW-0414">Isoprene biosynthesis</keyword>
<comment type="catalytic activity">
    <reaction evidence="5">
        <text>dimethylallyl diphosphate + 2 oxidized [2Fe-2S]-[ferredoxin] + H2O = (2E)-4-hydroxy-3-methylbut-2-enyl diphosphate + 2 reduced [2Fe-2S]-[ferredoxin] + 2 H(+)</text>
        <dbReference type="Rhea" id="RHEA:24825"/>
        <dbReference type="Rhea" id="RHEA-COMP:10000"/>
        <dbReference type="Rhea" id="RHEA-COMP:10001"/>
        <dbReference type="ChEBI" id="CHEBI:15377"/>
        <dbReference type="ChEBI" id="CHEBI:15378"/>
        <dbReference type="ChEBI" id="CHEBI:33737"/>
        <dbReference type="ChEBI" id="CHEBI:33738"/>
        <dbReference type="ChEBI" id="CHEBI:57623"/>
        <dbReference type="ChEBI" id="CHEBI:128753"/>
        <dbReference type="EC" id="1.17.7.4"/>
    </reaction>
</comment>
<evidence type="ECO:0000256" key="2">
    <source>
        <dbReference type="ARBA" id="ARBA00022723"/>
    </source>
</evidence>
<comment type="pathway">
    <text evidence="5">Isoprenoid biosynthesis; isopentenyl diphosphate biosynthesis via DXP pathway; isopentenyl diphosphate from 1-deoxy-D-xylulose 5-phosphate: step 6/6.</text>
</comment>
<feature type="binding site" evidence="5">
    <location>
        <position position="322"/>
    </location>
    <ligand>
        <name>(2E)-4-hydroxy-3-methylbut-2-enyl diphosphate</name>
        <dbReference type="ChEBI" id="CHEBI:128753"/>
    </ligand>
</feature>
<dbReference type="Pfam" id="PF02401">
    <property type="entry name" value="LYTB"/>
    <property type="match status" value="1"/>
</dbReference>
<evidence type="ECO:0000256" key="4">
    <source>
        <dbReference type="ARBA" id="ARBA00023014"/>
    </source>
</evidence>
<dbReference type="InterPro" id="IPR035994">
    <property type="entry name" value="Nucleoside_phosphorylase_sf"/>
</dbReference>
<dbReference type="SUPFAM" id="SSF53167">
    <property type="entry name" value="Purine and uridine phosphorylases"/>
    <property type="match status" value="1"/>
</dbReference>
<protein>
    <recommendedName>
        <fullName evidence="5">4-hydroxy-3-methylbut-2-enyl diphosphate reductase</fullName>
        <shortName evidence="5">HMBPP reductase</shortName>
        <ecNumber evidence="5">1.17.7.4</ecNumber>
    </recommendedName>
</protein>
<reference evidence="7 8" key="1">
    <citation type="submission" date="2021-03" db="EMBL/GenBank/DDBJ databases">
        <title>Sequencing the genomes of 1000 actinobacteria strains.</title>
        <authorList>
            <person name="Klenk H.-P."/>
        </authorList>
    </citation>
    <scope>NUCLEOTIDE SEQUENCE [LARGE SCALE GENOMIC DNA]</scope>
    <source>
        <strain evidence="7 8">DSM 18824</strain>
    </source>
</reference>
<keyword evidence="2 5" id="KW-0479">Metal-binding</keyword>
<feature type="binding site" evidence="5">
    <location>
        <position position="294"/>
    </location>
    <ligand>
        <name>[4Fe-4S] cluster</name>
        <dbReference type="ChEBI" id="CHEBI:49883"/>
    </ligand>
</feature>